<gene>
    <name evidence="9" type="ORF">KDA27_01450</name>
</gene>
<feature type="transmembrane region" description="Helical" evidence="8">
    <location>
        <begin position="221"/>
        <end position="242"/>
    </location>
</feature>
<dbReference type="EMBL" id="JAGQHS010000004">
    <property type="protein sequence ID" value="MCA9754439.1"/>
    <property type="molecule type" value="Genomic_DNA"/>
</dbReference>
<feature type="transmembrane region" description="Helical" evidence="8">
    <location>
        <begin position="196"/>
        <end position="215"/>
    </location>
</feature>
<evidence type="ECO:0000256" key="6">
    <source>
        <dbReference type="ARBA" id="ARBA00022989"/>
    </source>
</evidence>
<sequence length="269" mass="27964">GCGGPGGRGAATCPEDQPEDTMSAVEIALLVAGGLIAGIVNAFAGGGSFLTFPLLMAVGLPPQVANATNRVAIVLQCTAGSATYHRHGVFPWRPLPWFAIPMVIGAVPGAMLASHLDESSFRRVSAFLLVAMISTIFIDSKKWTREKPESGRFHWWHAPVFVLVGVYGGFLQAGIGPIMLGLLVLTAGFDVVRGNAIRFGLAGIFNLAALLLFASQGQVNWLAGAILAVGNTAGGVIGAHLVVRRGTRWVRYVVLASGLAAVAKLLLGG</sequence>
<name>A0A956NCF4_UNCEI</name>
<evidence type="ECO:0000256" key="5">
    <source>
        <dbReference type="ARBA" id="ARBA00022692"/>
    </source>
</evidence>
<evidence type="ECO:0000256" key="4">
    <source>
        <dbReference type="ARBA" id="ARBA00022475"/>
    </source>
</evidence>
<feature type="non-terminal residue" evidence="9">
    <location>
        <position position="1"/>
    </location>
</feature>
<evidence type="ECO:0000256" key="2">
    <source>
        <dbReference type="ARBA" id="ARBA00009142"/>
    </source>
</evidence>
<dbReference type="GO" id="GO:0005886">
    <property type="term" value="C:plasma membrane"/>
    <property type="evidence" value="ECO:0007669"/>
    <property type="project" value="UniProtKB-SubCell"/>
</dbReference>
<dbReference type="InterPro" id="IPR002781">
    <property type="entry name" value="TM_pro_TauE-like"/>
</dbReference>
<keyword evidence="7 8" id="KW-0472">Membrane</keyword>
<proteinExistence type="inferred from homology"/>
<evidence type="ECO:0000256" key="8">
    <source>
        <dbReference type="RuleBase" id="RU363041"/>
    </source>
</evidence>
<dbReference type="InterPro" id="IPR052017">
    <property type="entry name" value="TSUP"/>
</dbReference>
<feature type="transmembrane region" description="Helical" evidence="8">
    <location>
        <begin position="158"/>
        <end position="184"/>
    </location>
</feature>
<evidence type="ECO:0000313" key="10">
    <source>
        <dbReference type="Proteomes" id="UP000739538"/>
    </source>
</evidence>
<protein>
    <recommendedName>
        <fullName evidence="8">Probable membrane transporter protein</fullName>
    </recommendedName>
</protein>
<keyword evidence="6 8" id="KW-1133">Transmembrane helix</keyword>
<comment type="similarity">
    <text evidence="2 8">Belongs to the 4-toluene sulfonate uptake permease (TSUP) (TC 2.A.102) family.</text>
</comment>
<evidence type="ECO:0000256" key="7">
    <source>
        <dbReference type="ARBA" id="ARBA00023136"/>
    </source>
</evidence>
<comment type="caution">
    <text evidence="9">The sequence shown here is derived from an EMBL/GenBank/DDBJ whole genome shotgun (WGS) entry which is preliminary data.</text>
</comment>
<comment type="subcellular location">
    <subcellularLocation>
        <location evidence="1 8">Cell membrane</location>
        <topology evidence="1 8">Multi-pass membrane protein</topology>
    </subcellularLocation>
</comment>
<dbReference type="PANTHER" id="PTHR30269">
    <property type="entry name" value="TRANSMEMBRANE PROTEIN YFCA"/>
    <property type="match status" value="1"/>
</dbReference>
<dbReference type="PANTHER" id="PTHR30269:SF0">
    <property type="entry name" value="MEMBRANE TRANSPORTER PROTEIN YFCA-RELATED"/>
    <property type="match status" value="1"/>
</dbReference>
<feature type="transmembrane region" description="Helical" evidence="8">
    <location>
        <begin position="120"/>
        <end position="138"/>
    </location>
</feature>
<reference evidence="9" key="2">
    <citation type="journal article" date="2021" name="Microbiome">
        <title>Successional dynamics and alternative stable states in a saline activated sludge microbial community over 9 years.</title>
        <authorList>
            <person name="Wang Y."/>
            <person name="Ye J."/>
            <person name="Ju F."/>
            <person name="Liu L."/>
            <person name="Boyd J.A."/>
            <person name="Deng Y."/>
            <person name="Parks D.H."/>
            <person name="Jiang X."/>
            <person name="Yin X."/>
            <person name="Woodcroft B.J."/>
            <person name="Tyson G.W."/>
            <person name="Hugenholtz P."/>
            <person name="Polz M.F."/>
            <person name="Zhang T."/>
        </authorList>
    </citation>
    <scope>NUCLEOTIDE SEQUENCE</scope>
    <source>
        <strain evidence="9">HKST-UBA02</strain>
    </source>
</reference>
<keyword evidence="5 8" id="KW-0812">Transmembrane</keyword>
<evidence type="ECO:0000313" key="9">
    <source>
        <dbReference type="EMBL" id="MCA9754439.1"/>
    </source>
</evidence>
<keyword evidence="4 8" id="KW-1003">Cell membrane</keyword>
<organism evidence="9 10">
    <name type="scientific">Eiseniibacteriota bacterium</name>
    <dbReference type="NCBI Taxonomy" id="2212470"/>
    <lineage>
        <taxon>Bacteria</taxon>
        <taxon>Candidatus Eiseniibacteriota</taxon>
    </lineage>
</organism>
<reference evidence="9" key="1">
    <citation type="submission" date="2020-04" db="EMBL/GenBank/DDBJ databases">
        <authorList>
            <person name="Zhang T."/>
        </authorList>
    </citation>
    <scope>NUCLEOTIDE SEQUENCE</scope>
    <source>
        <strain evidence="9">HKST-UBA02</strain>
    </source>
</reference>
<evidence type="ECO:0000256" key="3">
    <source>
        <dbReference type="ARBA" id="ARBA00022448"/>
    </source>
</evidence>
<keyword evidence="3" id="KW-0813">Transport</keyword>
<feature type="transmembrane region" description="Helical" evidence="8">
    <location>
        <begin position="95"/>
        <end position="113"/>
    </location>
</feature>
<feature type="transmembrane region" description="Helical" evidence="8">
    <location>
        <begin position="27"/>
        <end position="52"/>
    </location>
</feature>
<evidence type="ECO:0000256" key="1">
    <source>
        <dbReference type="ARBA" id="ARBA00004651"/>
    </source>
</evidence>
<dbReference type="Pfam" id="PF01925">
    <property type="entry name" value="TauE"/>
    <property type="match status" value="1"/>
</dbReference>
<dbReference type="AlphaFoldDB" id="A0A956NCF4"/>
<dbReference type="Proteomes" id="UP000739538">
    <property type="component" value="Unassembled WGS sequence"/>
</dbReference>
<accession>A0A956NCF4</accession>